<gene>
    <name evidence="1" type="ORF">LTR62_004226</name>
</gene>
<dbReference type="Proteomes" id="UP001310890">
    <property type="component" value="Unassembled WGS sequence"/>
</dbReference>
<protein>
    <submittedName>
        <fullName evidence="1">Uncharacterized protein</fullName>
    </submittedName>
</protein>
<proteinExistence type="predicted"/>
<accession>A0AAN7YRG2</accession>
<dbReference type="EMBL" id="JAVRRL010000030">
    <property type="protein sequence ID" value="KAK5112469.1"/>
    <property type="molecule type" value="Genomic_DNA"/>
</dbReference>
<organism evidence="1 2">
    <name type="scientific">Meristemomyces frigidus</name>
    <dbReference type="NCBI Taxonomy" id="1508187"/>
    <lineage>
        <taxon>Eukaryota</taxon>
        <taxon>Fungi</taxon>
        <taxon>Dikarya</taxon>
        <taxon>Ascomycota</taxon>
        <taxon>Pezizomycotina</taxon>
        <taxon>Dothideomycetes</taxon>
        <taxon>Dothideomycetidae</taxon>
        <taxon>Mycosphaerellales</taxon>
        <taxon>Teratosphaeriaceae</taxon>
        <taxon>Meristemomyces</taxon>
    </lineage>
</organism>
<name>A0AAN7YRG2_9PEZI</name>
<evidence type="ECO:0000313" key="2">
    <source>
        <dbReference type="Proteomes" id="UP001310890"/>
    </source>
</evidence>
<reference evidence="1" key="1">
    <citation type="submission" date="2023-08" db="EMBL/GenBank/DDBJ databases">
        <title>Black Yeasts Isolated from many extreme environments.</title>
        <authorList>
            <person name="Coleine C."/>
            <person name="Stajich J.E."/>
            <person name="Selbmann L."/>
        </authorList>
    </citation>
    <scope>NUCLEOTIDE SEQUENCE</scope>
    <source>
        <strain evidence="1">CCFEE 5401</strain>
    </source>
</reference>
<sequence length="170" mass="19251">MRQAVTTLFAQIELHVQNYYARRGHALSESDVQRLEQFECRTLPAPATVLLARPDAVLPTITHTSKACYTHWKQLTTYLYPFSDTNPSQQRQFELASNHIADLIQSVFSPWQSDLKLGDAERRNCIGLCKTTARLGHLIVSQPAGYAFQWDKSPTVAGEEKGMLVLPSFW</sequence>
<dbReference type="AlphaFoldDB" id="A0AAN7YRG2"/>
<comment type="caution">
    <text evidence="1">The sequence shown here is derived from an EMBL/GenBank/DDBJ whole genome shotgun (WGS) entry which is preliminary data.</text>
</comment>
<evidence type="ECO:0000313" key="1">
    <source>
        <dbReference type="EMBL" id="KAK5112469.1"/>
    </source>
</evidence>